<reference evidence="1" key="1">
    <citation type="submission" date="2021-05" db="EMBL/GenBank/DDBJ databases">
        <title>Energy efficiency and biological interactions define the core microbiome of deep oligotrophic groundwater.</title>
        <authorList>
            <person name="Mehrshad M."/>
            <person name="Lopez-Fernandez M."/>
            <person name="Bell E."/>
            <person name="Bernier-Latmani R."/>
            <person name="Bertilsson S."/>
            <person name="Dopson M."/>
        </authorList>
    </citation>
    <scope>NUCLEOTIDE SEQUENCE</scope>
    <source>
        <strain evidence="1">Modern_marine.mb.64</strain>
    </source>
</reference>
<dbReference type="Proteomes" id="UP000777784">
    <property type="component" value="Unassembled WGS sequence"/>
</dbReference>
<comment type="caution">
    <text evidence="1">The sequence shown here is derived from an EMBL/GenBank/DDBJ whole genome shotgun (WGS) entry which is preliminary data.</text>
</comment>
<dbReference type="AlphaFoldDB" id="A0A948W741"/>
<name>A0A948W741_UNCEI</name>
<evidence type="ECO:0000313" key="1">
    <source>
        <dbReference type="EMBL" id="MBU2691810.1"/>
    </source>
</evidence>
<accession>A0A948W741</accession>
<sequence>MHSIGNASYLQCAATRNAQPSAMRSHLQCAATRNAQPPAMQFSSNSSIFPLDLNEHMFDITNTFT</sequence>
<gene>
    <name evidence="1" type="ORF">KJ970_12890</name>
</gene>
<organism evidence="1 2">
    <name type="scientific">Eiseniibacteriota bacterium</name>
    <dbReference type="NCBI Taxonomy" id="2212470"/>
    <lineage>
        <taxon>Bacteria</taxon>
        <taxon>Candidatus Eiseniibacteriota</taxon>
    </lineage>
</organism>
<protein>
    <submittedName>
        <fullName evidence="1">Uncharacterized protein</fullName>
    </submittedName>
</protein>
<proteinExistence type="predicted"/>
<evidence type="ECO:0000313" key="2">
    <source>
        <dbReference type="Proteomes" id="UP000777784"/>
    </source>
</evidence>
<dbReference type="EMBL" id="JAHJDP010000077">
    <property type="protein sequence ID" value="MBU2691810.1"/>
    <property type="molecule type" value="Genomic_DNA"/>
</dbReference>